<evidence type="ECO:0000256" key="11">
    <source>
        <dbReference type="RuleBase" id="RU003405"/>
    </source>
</evidence>
<dbReference type="Pfam" id="PF00056">
    <property type="entry name" value="Ldh_1_N"/>
    <property type="match status" value="1"/>
</dbReference>
<comment type="similarity">
    <text evidence="1">Belongs to the LDH/MDH superfamily. MDH type 1 family.</text>
</comment>
<feature type="binding site" evidence="8">
    <location>
        <position position="140"/>
    </location>
    <ligand>
        <name>substrate</name>
    </ligand>
</feature>
<dbReference type="InterPro" id="IPR001252">
    <property type="entry name" value="Malate_DH_AS"/>
</dbReference>
<feature type="active site" description="Proton acceptor" evidence="7">
    <location>
        <position position="198"/>
    </location>
</feature>
<feature type="binding site" evidence="9">
    <location>
        <position position="115"/>
    </location>
    <ligand>
        <name>NAD(+)</name>
        <dbReference type="ChEBI" id="CHEBI:57540"/>
    </ligand>
</feature>
<keyword evidence="3 11" id="KW-0816">Tricarboxylic acid cycle</keyword>
<dbReference type="InterPro" id="IPR022383">
    <property type="entry name" value="Lactate/malate_DH_C"/>
</dbReference>
<comment type="subunit">
    <text evidence="2">Homodimer.</text>
</comment>
<dbReference type="InterPro" id="IPR001557">
    <property type="entry name" value="L-lactate/malate_DH"/>
</dbReference>
<organism evidence="14">
    <name type="scientific">Drosophila rhopaloa</name>
    <name type="common">Fruit fly</name>
    <dbReference type="NCBI Taxonomy" id="1041015"/>
    <lineage>
        <taxon>Eukaryota</taxon>
        <taxon>Metazoa</taxon>
        <taxon>Ecdysozoa</taxon>
        <taxon>Arthropoda</taxon>
        <taxon>Hexapoda</taxon>
        <taxon>Insecta</taxon>
        <taxon>Pterygota</taxon>
        <taxon>Neoptera</taxon>
        <taxon>Endopterygota</taxon>
        <taxon>Diptera</taxon>
        <taxon>Brachycera</taxon>
        <taxon>Muscomorpha</taxon>
        <taxon>Ephydroidea</taxon>
        <taxon>Drosophilidae</taxon>
        <taxon>Drosophila</taxon>
        <taxon>Sophophora</taxon>
    </lineage>
</organism>
<sequence length="346" mass="36406">MFLLGSLKSQTKIAPWRVVIRTLKVSVVGAGGGIGQPLSLLIRRSPGIDELALHDLSEMKGIAADLSHVSQEGKVIGFTGEVELEPALSGADVVVVAAGMPRLPGMLRDQLMAANGSVAVKVATAVSNACPGALLAFITNPINIIVPTAAEVLKAHGAYDPRRLFGITTLDVVRSKKFIGDAMNISPDKVNIPVIGGHAGITILPLISQCQPEFKGGPEDVQKMTHRIQEAGTEVVNAKAGKGSATLSMAFAGVHFVDSLLRGIGGQEGIIECAFVASELTEAPFIASLLELGKYGIKRYLPLPPMSVNEKEAFEKLLPVLKQNANEGIDFARKSLMEKAIPAALP</sequence>
<evidence type="ECO:0000256" key="8">
    <source>
        <dbReference type="PIRSR" id="PIRSR000102-2"/>
    </source>
</evidence>
<feature type="domain" description="Lactate/malate dehydrogenase N-terminal" evidence="12">
    <location>
        <begin position="24"/>
        <end position="166"/>
    </location>
</feature>
<accession>A0A6P4FXV5</accession>
<dbReference type="InterPro" id="IPR015955">
    <property type="entry name" value="Lactate_DH/Glyco_Ohase_4_C"/>
</dbReference>
<dbReference type="FunFam" id="3.90.110.10:FF:000001">
    <property type="entry name" value="Malate dehydrogenase"/>
    <property type="match status" value="1"/>
</dbReference>
<dbReference type="PANTHER" id="PTHR11540:SF16">
    <property type="entry name" value="MALATE DEHYDROGENASE, MITOCHONDRIAL"/>
    <property type="match status" value="1"/>
</dbReference>
<evidence type="ECO:0000259" key="13">
    <source>
        <dbReference type="Pfam" id="PF02866"/>
    </source>
</evidence>
<evidence type="ECO:0000256" key="4">
    <source>
        <dbReference type="ARBA" id="ARBA00023002"/>
    </source>
</evidence>
<dbReference type="RefSeq" id="XP_016992278.2">
    <property type="nucleotide sequence ID" value="XM_017136789.2"/>
</dbReference>
<feature type="binding site" evidence="9">
    <location>
        <begin position="29"/>
        <end position="35"/>
    </location>
    <ligand>
        <name>NAD(+)</name>
        <dbReference type="ChEBI" id="CHEBI:57540"/>
    </ligand>
</feature>
<dbReference type="GO" id="GO:0030060">
    <property type="term" value="F:L-malate dehydrogenase (NAD+) activity"/>
    <property type="evidence" value="ECO:0007669"/>
    <property type="project" value="UniProtKB-EC"/>
</dbReference>
<dbReference type="EC" id="1.1.1.37" evidence="11"/>
<dbReference type="FunFam" id="3.40.50.720:FF:000268">
    <property type="entry name" value="Malate dehydrogenase"/>
    <property type="match status" value="1"/>
</dbReference>
<dbReference type="OMA" id="PRLPGMQ"/>
<dbReference type="AlphaFoldDB" id="A0A6P4FXV5"/>
<reference evidence="14" key="1">
    <citation type="submission" date="2025-08" db="UniProtKB">
        <authorList>
            <consortium name="RefSeq"/>
        </authorList>
    </citation>
    <scope>IDENTIFICATION</scope>
</reference>
<dbReference type="Pfam" id="PF02866">
    <property type="entry name" value="Ldh_1_C"/>
    <property type="match status" value="1"/>
</dbReference>
<feature type="binding site" evidence="8">
    <location>
        <position position="174"/>
    </location>
    <ligand>
        <name>substrate</name>
    </ligand>
</feature>
<keyword evidence="5 9" id="KW-0520">NAD</keyword>
<dbReference type="OrthoDB" id="4069699at2759"/>
<evidence type="ECO:0000256" key="7">
    <source>
        <dbReference type="PIRSR" id="PIRSR000102-1"/>
    </source>
</evidence>
<gene>
    <name evidence="14" type="primary">LOC108054041</name>
</gene>
<dbReference type="GO" id="GO:0005739">
    <property type="term" value="C:mitochondrion"/>
    <property type="evidence" value="ECO:0007669"/>
    <property type="project" value="TreeGrafter"/>
</dbReference>
<protein>
    <recommendedName>
        <fullName evidence="11">Malate dehydrogenase</fullName>
        <ecNumber evidence="11">1.1.1.37</ecNumber>
    </recommendedName>
</protein>
<evidence type="ECO:0000256" key="6">
    <source>
        <dbReference type="ARBA" id="ARBA00048313"/>
    </source>
</evidence>
<dbReference type="RefSeq" id="XP_016992278.1">
    <property type="nucleotide sequence ID" value="XM_017136789.1"/>
</dbReference>
<dbReference type="Gene3D" id="3.90.110.10">
    <property type="entry name" value="Lactate dehydrogenase/glycoside hydrolase, family 4, C-terminal"/>
    <property type="match status" value="1"/>
</dbReference>
<feature type="domain" description="Lactate/malate dehydrogenase C-terminal" evidence="13">
    <location>
        <begin position="168"/>
        <end position="331"/>
    </location>
</feature>
<feature type="binding site" evidence="8">
    <location>
        <position position="102"/>
    </location>
    <ligand>
        <name>substrate</name>
    </ligand>
</feature>
<dbReference type="SUPFAM" id="SSF56327">
    <property type="entry name" value="LDH C-terminal domain-like"/>
    <property type="match status" value="1"/>
</dbReference>
<evidence type="ECO:0000256" key="3">
    <source>
        <dbReference type="ARBA" id="ARBA00022532"/>
    </source>
</evidence>
<comment type="catalytic activity">
    <reaction evidence="6 11">
        <text>(S)-malate + NAD(+) = oxaloacetate + NADH + H(+)</text>
        <dbReference type="Rhea" id="RHEA:21432"/>
        <dbReference type="ChEBI" id="CHEBI:15378"/>
        <dbReference type="ChEBI" id="CHEBI:15589"/>
        <dbReference type="ChEBI" id="CHEBI:16452"/>
        <dbReference type="ChEBI" id="CHEBI:57540"/>
        <dbReference type="ChEBI" id="CHEBI:57945"/>
        <dbReference type="EC" id="1.1.1.37"/>
    </reaction>
</comment>
<proteinExistence type="inferred from homology"/>
<evidence type="ECO:0000256" key="5">
    <source>
        <dbReference type="ARBA" id="ARBA00023027"/>
    </source>
</evidence>
<dbReference type="SUPFAM" id="SSF51735">
    <property type="entry name" value="NAD(P)-binding Rossmann-fold domains"/>
    <property type="match status" value="1"/>
</dbReference>
<evidence type="ECO:0000256" key="9">
    <source>
        <dbReference type="PIRSR" id="PIRSR000102-3"/>
    </source>
</evidence>
<dbReference type="Gene3D" id="3.40.50.720">
    <property type="entry name" value="NAD(P)-binding Rossmann-like Domain"/>
    <property type="match status" value="1"/>
</dbReference>
<evidence type="ECO:0000256" key="10">
    <source>
        <dbReference type="RuleBase" id="RU003369"/>
    </source>
</evidence>
<feature type="binding site" evidence="9">
    <location>
        <position position="55"/>
    </location>
    <ligand>
        <name>NAD(+)</name>
        <dbReference type="ChEBI" id="CHEBI:57540"/>
    </ligand>
</feature>
<dbReference type="PANTHER" id="PTHR11540">
    <property type="entry name" value="MALATE AND LACTATE DEHYDROGENASE"/>
    <property type="match status" value="1"/>
</dbReference>
<feature type="binding site" evidence="8">
    <location>
        <position position="108"/>
    </location>
    <ligand>
        <name>substrate</name>
    </ligand>
</feature>
<evidence type="ECO:0000256" key="1">
    <source>
        <dbReference type="ARBA" id="ARBA00008824"/>
    </source>
</evidence>
<evidence type="ECO:0000259" key="12">
    <source>
        <dbReference type="Pfam" id="PF00056"/>
    </source>
</evidence>
<feature type="binding site" evidence="9">
    <location>
        <begin position="138"/>
        <end position="140"/>
    </location>
    <ligand>
        <name>NAD(+)</name>
        <dbReference type="ChEBI" id="CHEBI:57540"/>
    </ligand>
</feature>
<dbReference type="GO" id="GO:0006099">
    <property type="term" value="P:tricarboxylic acid cycle"/>
    <property type="evidence" value="ECO:0007669"/>
    <property type="project" value="UniProtKB-KW"/>
</dbReference>
<dbReference type="SMR" id="A0A6P4FXV5"/>
<dbReference type="InterPro" id="IPR036291">
    <property type="entry name" value="NAD(P)-bd_dom_sf"/>
</dbReference>
<dbReference type="PIRSF" id="PIRSF000102">
    <property type="entry name" value="Lac_mal_DH"/>
    <property type="match status" value="1"/>
</dbReference>
<dbReference type="GO" id="GO:0006108">
    <property type="term" value="P:malate metabolic process"/>
    <property type="evidence" value="ECO:0007669"/>
    <property type="project" value="InterPro"/>
</dbReference>
<dbReference type="InterPro" id="IPR010097">
    <property type="entry name" value="Malate_DH_type1"/>
</dbReference>
<dbReference type="InterPro" id="IPR001236">
    <property type="entry name" value="Lactate/malate_DH_N"/>
</dbReference>
<dbReference type="CDD" id="cd01337">
    <property type="entry name" value="MDH_glyoxysomal_mitochondrial"/>
    <property type="match status" value="1"/>
</dbReference>
<dbReference type="GeneID" id="108054041"/>
<keyword evidence="4 10" id="KW-0560">Oxidoreductase</keyword>
<evidence type="ECO:0000256" key="2">
    <source>
        <dbReference type="ARBA" id="ARBA00011738"/>
    </source>
</evidence>
<dbReference type="PROSITE" id="PS00068">
    <property type="entry name" value="MDH"/>
    <property type="match status" value="1"/>
</dbReference>
<feature type="binding site" evidence="9">
    <location>
        <position position="249"/>
    </location>
    <ligand>
        <name>NAD(+)</name>
        <dbReference type="ChEBI" id="CHEBI:57540"/>
    </ligand>
</feature>
<evidence type="ECO:0000313" key="14">
    <source>
        <dbReference type="RefSeq" id="XP_016992278.1"/>
    </source>
</evidence>
<name>A0A6P4FXV5_DRORH</name>
<dbReference type="NCBIfam" id="TIGR01772">
    <property type="entry name" value="MDH_euk_gproteo"/>
    <property type="match status" value="1"/>
</dbReference>